<evidence type="ECO:0000313" key="2">
    <source>
        <dbReference type="Proteomes" id="UP000766246"/>
    </source>
</evidence>
<reference evidence="1" key="1">
    <citation type="submission" date="2019-04" db="EMBL/GenBank/DDBJ databases">
        <title>Evolution of Biomass-Degrading Anaerobic Consortia Revealed by Metagenomics.</title>
        <authorList>
            <person name="Peng X."/>
        </authorList>
    </citation>
    <scope>NUCLEOTIDE SEQUENCE</scope>
    <source>
        <strain evidence="1">SIG311</strain>
    </source>
</reference>
<dbReference type="Proteomes" id="UP000766246">
    <property type="component" value="Unassembled WGS sequence"/>
</dbReference>
<accession>A0A927U4V6</accession>
<evidence type="ECO:0000313" key="1">
    <source>
        <dbReference type="EMBL" id="MBE5918234.1"/>
    </source>
</evidence>
<dbReference type="SUPFAM" id="SSF69279">
    <property type="entry name" value="Phage tail proteins"/>
    <property type="match status" value="1"/>
</dbReference>
<comment type="caution">
    <text evidence="1">The sequence shown here is derived from an EMBL/GenBank/DDBJ whole genome shotgun (WGS) entry which is preliminary data.</text>
</comment>
<proteinExistence type="predicted"/>
<dbReference type="EMBL" id="SVER01000001">
    <property type="protein sequence ID" value="MBE5918234.1"/>
    <property type="molecule type" value="Genomic_DNA"/>
</dbReference>
<gene>
    <name evidence="1" type="ORF">E7272_00165</name>
</gene>
<dbReference type="AlphaFoldDB" id="A0A927U4V6"/>
<organism evidence="1 2">
    <name type="scientific">Pseudobutyrivibrio ruminis</name>
    <dbReference type="NCBI Taxonomy" id="46206"/>
    <lineage>
        <taxon>Bacteria</taxon>
        <taxon>Bacillati</taxon>
        <taxon>Bacillota</taxon>
        <taxon>Clostridia</taxon>
        <taxon>Lachnospirales</taxon>
        <taxon>Lachnospiraceae</taxon>
        <taxon>Pseudobutyrivibrio</taxon>
    </lineage>
</organism>
<sequence>MDYENLRKSKYSNFDLPVIQVKVNDKAITDGKRPFAISNVIVELTAGFEASQASFCIYNVYDYDDTQFEFDVIKDYVLIGSYVQILMGYNLTVTEVFRGVITRVNFIIEDGDVPHVLVTAMDLKAVMMANRYHKAIKAKSYSEAVKEIFKQGVYDSLKNSGVIVSYEIGDTPDNKPSAGAKGKEETDKMIEMVGESDYEFVTRVAKKFNYEFFVLGGRVYFRAAKLDKETQITIDPKAKIKSINVEYDITGLTESIEVRGLDVGKAKLLKTTKKNSNKLSQGNKAKSLITGSKFVYIDPTVASSEDAGFRAGYLLEDMMYRYGSLELEMIGLPDILPGKFIKIDGIGKAISNEFYVQSVRHTMSRDGEFITRVIGKAAKQS</sequence>
<protein>
    <submittedName>
        <fullName evidence="1">Phage late control D family protein</fullName>
    </submittedName>
</protein>
<name>A0A927U4V6_9FIRM</name>